<dbReference type="Pfam" id="PF21813">
    <property type="entry name" value="DUF6882"/>
    <property type="match status" value="1"/>
</dbReference>
<sequence length="268" mass="30642">MAWKRPRAGGYDVYQQAEEINMGFWGQDRKPDSRHNIWLEHLNIETGNWLQVFSACLGKMVAIQTACGEQVVKGQDWNVDFSEGVILFGEQSYPLQFIGSESTSSDTWLWGWENINGFPEEIIQLATNAKVVGERWNLEPLKTAEFSLDDIFNGHNLSIVTCGLVDKYCYYRGPHSGGAIFVAFSGVPDSVFASVDVQRFVSITMHYVQQFTIDHKIFVEGFLTWNNTKYEWDANTLLAHFQQDLKIEFEQVNDVWRICAMDTILSGQ</sequence>
<accession>A0A9D1WEW1</accession>
<dbReference type="Proteomes" id="UP000886829">
    <property type="component" value="Unassembled WGS sequence"/>
</dbReference>
<organism evidence="1 2">
    <name type="scientific">Candidatus Anaerobiospirillum pullistercoris</name>
    <dbReference type="NCBI Taxonomy" id="2838452"/>
    <lineage>
        <taxon>Bacteria</taxon>
        <taxon>Pseudomonadati</taxon>
        <taxon>Pseudomonadota</taxon>
        <taxon>Gammaproteobacteria</taxon>
        <taxon>Aeromonadales</taxon>
        <taxon>Succinivibrionaceae</taxon>
        <taxon>Anaerobiospirillum</taxon>
    </lineage>
</organism>
<protein>
    <submittedName>
        <fullName evidence="1">Uncharacterized protein</fullName>
    </submittedName>
</protein>
<reference evidence="1" key="1">
    <citation type="journal article" date="2021" name="PeerJ">
        <title>Extensive microbial diversity within the chicken gut microbiome revealed by metagenomics and culture.</title>
        <authorList>
            <person name="Gilroy R."/>
            <person name="Ravi A."/>
            <person name="Getino M."/>
            <person name="Pursley I."/>
            <person name="Horton D.L."/>
            <person name="Alikhan N.F."/>
            <person name="Baker D."/>
            <person name="Gharbi K."/>
            <person name="Hall N."/>
            <person name="Watson M."/>
            <person name="Adriaenssens E.M."/>
            <person name="Foster-Nyarko E."/>
            <person name="Jarju S."/>
            <person name="Secka A."/>
            <person name="Antonio M."/>
            <person name="Oren A."/>
            <person name="Chaudhuri R.R."/>
            <person name="La Ragione R."/>
            <person name="Hildebrand F."/>
            <person name="Pallen M.J."/>
        </authorList>
    </citation>
    <scope>NUCLEOTIDE SEQUENCE</scope>
    <source>
        <strain evidence="1">USASDec5-558</strain>
    </source>
</reference>
<dbReference type="AlphaFoldDB" id="A0A9D1WEW1"/>
<gene>
    <name evidence="1" type="ORF">H9850_10505</name>
</gene>
<comment type="caution">
    <text evidence="1">The sequence shown here is derived from an EMBL/GenBank/DDBJ whole genome shotgun (WGS) entry which is preliminary data.</text>
</comment>
<reference evidence="1" key="2">
    <citation type="submission" date="2021-04" db="EMBL/GenBank/DDBJ databases">
        <authorList>
            <person name="Gilroy R."/>
        </authorList>
    </citation>
    <scope>NUCLEOTIDE SEQUENCE</scope>
    <source>
        <strain evidence="1">USASDec5-558</strain>
    </source>
</reference>
<evidence type="ECO:0000313" key="1">
    <source>
        <dbReference type="EMBL" id="HIX57884.1"/>
    </source>
</evidence>
<proteinExistence type="predicted"/>
<dbReference type="InterPro" id="IPR049249">
    <property type="entry name" value="DUF6882"/>
</dbReference>
<name>A0A9D1WEW1_9GAMM</name>
<evidence type="ECO:0000313" key="2">
    <source>
        <dbReference type="Proteomes" id="UP000886829"/>
    </source>
</evidence>
<dbReference type="EMBL" id="DXEV01000209">
    <property type="protein sequence ID" value="HIX57884.1"/>
    <property type="molecule type" value="Genomic_DNA"/>
</dbReference>